<evidence type="ECO:0000256" key="3">
    <source>
        <dbReference type="ARBA" id="ARBA00022692"/>
    </source>
</evidence>
<accession>A0ABT9S3N5</accession>
<reference evidence="8 9" key="1">
    <citation type="submission" date="2023-07" db="EMBL/GenBank/DDBJ databases">
        <title>Sorghum-associated microbial communities from plants grown in Nebraska, USA.</title>
        <authorList>
            <person name="Schachtman D."/>
        </authorList>
    </citation>
    <scope>NUCLEOTIDE SEQUENCE [LARGE SCALE GENOMIC DNA]</scope>
    <source>
        <strain evidence="8 9">DS1607</strain>
    </source>
</reference>
<dbReference type="Gene3D" id="1.20.1250.20">
    <property type="entry name" value="MFS general substrate transporter like domains"/>
    <property type="match status" value="2"/>
</dbReference>
<feature type="transmembrane region" description="Helical" evidence="6">
    <location>
        <begin position="141"/>
        <end position="159"/>
    </location>
</feature>
<feature type="transmembrane region" description="Helical" evidence="6">
    <location>
        <begin position="281"/>
        <end position="301"/>
    </location>
</feature>
<dbReference type="EMBL" id="JAUSRO010000003">
    <property type="protein sequence ID" value="MDP9898948.1"/>
    <property type="molecule type" value="Genomic_DNA"/>
</dbReference>
<evidence type="ECO:0000256" key="6">
    <source>
        <dbReference type="SAM" id="Phobius"/>
    </source>
</evidence>
<evidence type="ECO:0000256" key="1">
    <source>
        <dbReference type="ARBA" id="ARBA00004651"/>
    </source>
</evidence>
<keyword evidence="3 6" id="KW-0812">Transmembrane</keyword>
<keyword evidence="5 6" id="KW-0472">Membrane</keyword>
<proteinExistence type="predicted"/>
<dbReference type="InterPro" id="IPR050189">
    <property type="entry name" value="MFS_Efflux_Transporters"/>
</dbReference>
<feature type="transmembrane region" description="Helical" evidence="6">
    <location>
        <begin position="339"/>
        <end position="361"/>
    </location>
</feature>
<feature type="transmembrane region" description="Helical" evidence="6">
    <location>
        <begin position="307"/>
        <end position="327"/>
    </location>
</feature>
<keyword evidence="4 6" id="KW-1133">Transmembrane helix</keyword>
<evidence type="ECO:0000256" key="5">
    <source>
        <dbReference type="ARBA" id="ARBA00023136"/>
    </source>
</evidence>
<dbReference type="InterPro" id="IPR011701">
    <property type="entry name" value="MFS"/>
</dbReference>
<dbReference type="Pfam" id="PF07690">
    <property type="entry name" value="MFS_1"/>
    <property type="match status" value="1"/>
</dbReference>
<feature type="transmembrane region" description="Helical" evidence="6">
    <location>
        <begin position="165"/>
        <end position="185"/>
    </location>
</feature>
<gene>
    <name evidence="8" type="ORF">J2W36_001192</name>
</gene>
<dbReference type="PANTHER" id="PTHR43124">
    <property type="entry name" value="PURINE EFFLUX PUMP PBUE"/>
    <property type="match status" value="1"/>
</dbReference>
<protein>
    <submittedName>
        <fullName evidence="8">MFS family arabinose efflux permease</fullName>
    </submittedName>
</protein>
<dbReference type="InterPro" id="IPR020846">
    <property type="entry name" value="MFS_dom"/>
</dbReference>
<feature type="transmembrane region" description="Helical" evidence="6">
    <location>
        <begin position="373"/>
        <end position="396"/>
    </location>
</feature>
<keyword evidence="2" id="KW-1003">Cell membrane</keyword>
<name>A0ABT9S3N5_9BURK</name>
<dbReference type="RefSeq" id="WP_307688760.1">
    <property type="nucleotide sequence ID" value="NZ_JAUSRO010000003.1"/>
</dbReference>
<keyword evidence="9" id="KW-1185">Reference proteome</keyword>
<feature type="transmembrane region" description="Helical" evidence="6">
    <location>
        <begin position="46"/>
        <end position="67"/>
    </location>
</feature>
<dbReference type="SUPFAM" id="SSF103473">
    <property type="entry name" value="MFS general substrate transporter"/>
    <property type="match status" value="1"/>
</dbReference>
<feature type="transmembrane region" description="Helical" evidence="6">
    <location>
        <begin position="79"/>
        <end position="96"/>
    </location>
</feature>
<evidence type="ECO:0000313" key="9">
    <source>
        <dbReference type="Proteomes" id="UP001226867"/>
    </source>
</evidence>
<comment type="caution">
    <text evidence="8">The sequence shown here is derived from an EMBL/GenBank/DDBJ whole genome shotgun (WGS) entry which is preliminary data.</text>
</comment>
<dbReference type="Proteomes" id="UP001226867">
    <property type="component" value="Unassembled WGS sequence"/>
</dbReference>
<feature type="transmembrane region" description="Helical" evidence="6">
    <location>
        <begin position="206"/>
        <end position="230"/>
    </location>
</feature>
<evidence type="ECO:0000313" key="8">
    <source>
        <dbReference type="EMBL" id="MDP9898948.1"/>
    </source>
</evidence>
<dbReference type="PANTHER" id="PTHR43124:SF3">
    <property type="entry name" value="CHLORAMPHENICOL EFFLUX PUMP RV0191"/>
    <property type="match status" value="1"/>
</dbReference>
<feature type="domain" description="Major facilitator superfamily (MFS) profile" evidence="7">
    <location>
        <begin position="8"/>
        <end position="401"/>
    </location>
</feature>
<sequence length="402" mass="41793">MQKSPHTAALALTALTFAFGLSQFFRSCLAVMAPELQLDLGLSSAQYGAMSSSFFLAFAFAQLPVGIAFDRYGVGRPTAALLAVGVLSAVAFSLARGPLGGVVAQVGLGIACAPVFMALLHYASENLDGHRYARTVSHSNAFGMLGALCATAPLGWLVHAVGWRAAMAASVPMMGLACWGVWRFARDKGHSAARAESPGTMVLVSLRLLRIAPLWTLIPLCVAMAAGTAFRNTWGGVYLSDVFGLDAGGRGLGLTVLTVACFCSAFVLPMLMRRSHLKSTIMGWVCVSVLAALALWAAPAAGLGVDLALLSLLCIAGMVHPLVMSHGRELVPAALRGRAMGVLNTFVFVGAALASWGFGWIAQRASLQGLGAAAAFGNIFATAALALVLGLLAYAWSPRVRP</sequence>
<evidence type="ECO:0000256" key="2">
    <source>
        <dbReference type="ARBA" id="ARBA00022475"/>
    </source>
</evidence>
<organism evidence="8 9">
    <name type="scientific">Variovorax ginsengisoli</name>
    <dbReference type="NCBI Taxonomy" id="363844"/>
    <lineage>
        <taxon>Bacteria</taxon>
        <taxon>Pseudomonadati</taxon>
        <taxon>Pseudomonadota</taxon>
        <taxon>Betaproteobacteria</taxon>
        <taxon>Burkholderiales</taxon>
        <taxon>Comamonadaceae</taxon>
        <taxon>Variovorax</taxon>
    </lineage>
</organism>
<feature type="transmembrane region" description="Helical" evidence="6">
    <location>
        <begin position="250"/>
        <end position="269"/>
    </location>
</feature>
<comment type="subcellular location">
    <subcellularLocation>
        <location evidence="1">Cell membrane</location>
        <topology evidence="1">Multi-pass membrane protein</topology>
    </subcellularLocation>
</comment>
<dbReference type="InterPro" id="IPR036259">
    <property type="entry name" value="MFS_trans_sf"/>
</dbReference>
<evidence type="ECO:0000256" key="4">
    <source>
        <dbReference type="ARBA" id="ARBA00022989"/>
    </source>
</evidence>
<evidence type="ECO:0000259" key="7">
    <source>
        <dbReference type="PROSITE" id="PS50850"/>
    </source>
</evidence>
<dbReference type="PROSITE" id="PS50850">
    <property type="entry name" value="MFS"/>
    <property type="match status" value="1"/>
</dbReference>
<feature type="transmembrane region" description="Helical" evidence="6">
    <location>
        <begin position="102"/>
        <end position="120"/>
    </location>
</feature>